<name>A0AAD8WR44_LOLMU</name>
<proteinExistence type="predicted"/>
<dbReference type="InterPro" id="IPR002156">
    <property type="entry name" value="RNaseH_domain"/>
</dbReference>
<dbReference type="InterPro" id="IPR044730">
    <property type="entry name" value="RNase_H-like_dom_plant"/>
</dbReference>
<dbReference type="PANTHER" id="PTHR47074">
    <property type="entry name" value="BNAC02G40300D PROTEIN"/>
    <property type="match status" value="1"/>
</dbReference>
<dbReference type="Proteomes" id="UP001231189">
    <property type="component" value="Unassembled WGS sequence"/>
</dbReference>
<sequence length="214" mass="23555">MWAIWTSRNSWTHDRGAFDLAHSMKMAKEALAVLELPMKMTAMLPGHGWRPPDGDLIKINTDDDLSFEARRGGAGGVARTAYAFLGAWSKPYEGVADPLTAEALSLRDGVMFARLRGFTRVIMEVDCLEIVNLWNTQSDLLAPPMTGGNRSHRPLGTTAAHVPFEDLLYRGLEEGLVVAPPPRPRTSRAAGSRCNMFLGEGRTSTCTFLEFVSF</sequence>
<dbReference type="Pfam" id="PF13456">
    <property type="entry name" value="RVT_3"/>
    <property type="match status" value="1"/>
</dbReference>
<keyword evidence="3" id="KW-1185">Reference proteome</keyword>
<gene>
    <name evidence="2" type="ORF">QYE76_057094</name>
</gene>
<dbReference type="AlphaFoldDB" id="A0AAD8WR44"/>
<evidence type="ECO:0000313" key="2">
    <source>
        <dbReference type="EMBL" id="KAK1668935.1"/>
    </source>
</evidence>
<dbReference type="GO" id="GO:0003676">
    <property type="term" value="F:nucleic acid binding"/>
    <property type="evidence" value="ECO:0007669"/>
    <property type="project" value="InterPro"/>
</dbReference>
<dbReference type="InterPro" id="IPR052929">
    <property type="entry name" value="RNase_H-like_EbsB-rel"/>
</dbReference>
<dbReference type="CDD" id="cd06222">
    <property type="entry name" value="RNase_H_like"/>
    <property type="match status" value="1"/>
</dbReference>
<organism evidence="2 3">
    <name type="scientific">Lolium multiflorum</name>
    <name type="common">Italian ryegrass</name>
    <name type="synonym">Lolium perenne subsp. multiflorum</name>
    <dbReference type="NCBI Taxonomy" id="4521"/>
    <lineage>
        <taxon>Eukaryota</taxon>
        <taxon>Viridiplantae</taxon>
        <taxon>Streptophyta</taxon>
        <taxon>Embryophyta</taxon>
        <taxon>Tracheophyta</taxon>
        <taxon>Spermatophyta</taxon>
        <taxon>Magnoliopsida</taxon>
        <taxon>Liliopsida</taxon>
        <taxon>Poales</taxon>
        <taxon>Poaceae</taxon>
        <taxon>BOP clade</taxon>
        <taxon>Pooideae</taxon>
        <taxon>Poodae</taxon>
        <taxon>Poeae</taxon>
        <taxon>Poeae Chloroplast Group 2 (Poeae type)</taxon>
        <taxon>Loliodinae</taxon>
        <taxon>Loliinae</taxon>
        <taxon>Lolium</taxon>
    </lineage>
</organism>
<protein>
    <recommendedName>
        <fullName evidence="1">RNase H type-1 domain-containing protein</fullName>
    </recommendedName>
</protein>
<evidence type="ECO:0000259" key="1">
    <source>
        <dbReference type="Pfam" id="PF13456"/>
    </source>
</evidence>
<evidence type="ECO:0000313" key="3">
    <source>
        <dbReference type="Proteomes" id="UP001231189"/>
    </source>
</evidence>
<dbReference type="EMBL" id="JAUUTY010000003">
    <property type="protein sequence ID" value="KAK1668935.1"/>
    <property type="molecule type" value="Genomic_DNA"/>
</dbReference>
<dbReference type="GO" id="GO:0004523">
    <property type="term" value="F:RNA-DNA hybrid ribonuclease activity"/>
    <property type="evidence" value="ECO:0007669"/>
    <property type="project" value="InterPro"/>
</dbReference>
<feature type="domain" description="RNase H type-1" evidence="1">
    <location>
        <begin position="65"/>
        <end position="138"/>
    </location>
</feature>
<comment type="caution">
    <text evidence="2">The sequence shown here is derived from an EMBL/GenBank/DDBJ whole genome shotgun (WGS) entry which is preliminary data.</text>
</comment>
<dbReference type="PANTHER" id="PTHR47074:SF11">
    <property type="entry name" value="REVERSE TRANSCRIPTASE-LIKE PROTEIN"/>
    <property type="match status" value="1"/>
</dbReference>
<accession>A0AAD8WR44</accession>
<reference evidence="2" key="1">
    <citation type="submission" date="2023-07" db="EMBL/GenBank/DDBJ databases">
        <title>A chromosome-level genome assembly of Lolium multiflorum.</title>
        <authorList>
            <person name="Chen Y."/>
            <person name="Copetti D."/>
            <person name="Kolliker R."/>
            <person name="Studer B."/>
        </authorList>
    </citation>
    <scope>NUCLEOTIDE SEQUENCE</scope>
    <source>
        <strain evidence="2">02402/16</strain>
        <tissue evidence="2">Leaf</tissue>
    </source>
</reference>